<reference evidence="1" key="1">
    <citation type="submission" date="2024-05" db="EMBL/GenBank/DDBJ databases">
        <authorList>
            <person name="Yang L."/>
            <person name="Pan L."/>
        </authorList>
    </citation>
    <scope>NUCLEOTIDE SEQUENCE</scope>
    <source>
        <strain evidence="1">FCG-7</strain>
    </source>
</reference>
<name>A0AAU7FA62_9NEIS</name>
<gene>
    <name evidence="1" type="ORF">ABHF33_00595</name>
</gene>
<proteinExistence type="predicted"/>
<evidence type="ECO:0000313" key="1">
    <source>
        <dbReference type="EMBL" id="XBM00817.1"/>
    </source>
</evidence>
<dbReference type="AlphaFoldDB" id="A0AAU7FA62"/>
<evidence type="ECO:0008006" key="2">
    <source>
        <dbReference type="Google" id="ProtNLM"/>
    </source>
</evidence>
<protein>
    <recommendedName>
        <fullName evidence="2">DUF1353 domain-containing protein</fullName>
    </recommendedName>
</protein>
<accession>A0AAU7FA62</accession>
<dbReference type="KEGG" id="cmav:ABHF33_00595"/>
<dbReference type="EMBL" id="CP157355">
    <property type="protein sequence ID" value="XBM00817.1"/>
    <property type="molecule type" value="Genomic_DNA"/>
</dbReference>
<dbReference type="RefSeq" id="WP_348945146.1">
    <property type="nucleotide sequence ID" value="NZ_CP157355.1"/>
</dbReference>
<organism evidence="1">
    <name type="scientific">Chitinibacter mangrovi</name>
    <dbReference type="NCBI Taxonomy" id="3153927"/>
    <lineage>
        <taxon>Bacteria</taxon>
        <taxon>Pseudomonadati</taxon>
        <taxon>Pseudomonadota</taxon>
        <taxon>Betaproteobacteria</taxon>
        <taxon>Neisseriales</taxon>
        <taxon>Chitinibacteraceae</taxon>
        <taxon>Chitinibacter</taxon>
    </lineage>
</organism>
<sequence>MTAIYYQPRRHYHYTLAQPCEFDLGWPLPQPIESPFICLSCDGRLRLAERYAWDGASGPMPDLPSIMRASLLHDALYQLMREGHLDRQRFRRPADQLLLQACRADGMNVLLAYWVYACVRLFGERHARSNVKTLSNPPLHNIQQGIASKNN</sequence>